<proteinExistence type="predicted"/>
<accession>A0A166J388</accession>
<evidence type="ECO:0000313" key="1">
    <source>
        <dbReference type="EMBL" id="KZP20455.1"/>
    </source>
</evidence>
<evidence type="ECO:0000313" key="2">
    <source>
        <dbReference type="Proteomes" id="UP000076532"/>
    </source>
</evidence>
<keyword evidence="2" id="KW-1185">Reference proteome</keyword>
<protein>
    <submittedName>
        <fullName evidence="1">Uncharacterized protein</fullName>
    </submittedName>
</protein>
<dbReference type="EMBL" id="KV417555">
    <property type="protein sequence ID" value="KZP20455.1"/>
    <property type="molecule type" value="Genomic_DNA"/>
</dbReference>
<sequence>GYAVLRRYTRNSFQRMRLFSTFTIITPAKPYHRFALPRSNMMLYLRDVRAYAIDGKARVLDPRRASQRRI</sequence>
<name>A0A166J388_9AGAM</name>
<dbReference type="Proteomes" id="UP000076532">
    <property type="component" value="Unassembled WGS sequence"/>
</dbReference>
<dbReference type="AlphaFoldDB" id="A0A166J388"/>
<organism evidence="1 2">
    <name type="scientific">Athelia psychrophila</name>
    <dbReference type="NCBI Taxonomy" id="1759441"/>
    <lineage>
        <taxon>Eukaryota</taxon>
        <taxon>Fungi</taxon>
        <taxon>Dikarya</taxon>
        <taxon>Basidiomycota</taxon>
        <taxon>Agaricomycotina</taxon>
        <taxon>Agaricomycetes</taxon>
        <taxon>Agaricomycetidae</taxon>
        <taxon>Atheliales</taxon>
        <taxon>Atheliaceae</taxon>
        <taxon>Athelia</taxon>
    </lineage>
</organism>
<reference evidence="1 2" key="1">
    <citation type="journal article" date="2016" name="Mol. Biol. Evol.">
        <title>Comparative Genomics of Early-Diverging Mushroom-Forming Fungi Provides Insights into the Origins of Lignocellulose Decay Capabilities.</title>
        <authorList>
            <person name="Nagy L.G."/>
            <person name="Riley R."/>
            <person name="Tritt A."/>
            <person name="Adam C."/>
            <person name="Daum C."/>
            <person name="Floudas D."/>
            <person name="Sun H."/>
            <person name="Yadav J.S."/>
            <person name="Pangilinan J."/>
            <person name="Larsson K.H."/>
            <person name="Matsuura K."/>
            <person name="Barry K."/>
            <person name="Labutti K."/>
            <person name="Kuo R."/>
            <person name="Ohm R.A."/>
            <person name="Bhattacharya S.S."/>
            <person name="Shirouzu T."/>
            <person name="Yoshinaga Y."/>
            <person name="Martin F.M."/>
            <person name="Grigoriev I.V."/>
            <person name="Hibbett D.S."/>
        </authorList>
    </citation>
    <scope>NUCLEOTIDE SEQUENCE [LARGE SCALE GENOMIC DNA]</scope>
    <source>
        <strain evidence="1 2">CBS 109695</strain>
    </source>
</reference>
<gene>
    <name evidence="1" type="ORF">FIBSPDRAFT_861735</name>
</gene>
<feature type="non-terminal residue" evidence="1">
    <location>
        <position position="1"/>
    </location>
</feature>